<dbReference type="GO" id="GO:0003677">
    <property type="term" value="F:DNA binding"/>
    <property type="evidence" value="ECO:0007669"/>
    <property type="project" value="UniProtKB-UniRule"/>
</dbReference>
<feature type="domain" description="HTH tetR-type" evidence="3">
    <location>
        <begin position="6"/>
        <end position="66"/>
    </location>
</feature>
<evidence type="ECO:0000256" key="2">
    <source>
        <dbReference type="PROSITE-ProRule" id="PRU00335"/>
    </source>
</evidence>
<evidence type="ECO:0000256" key="1">
    <source>
        <dbReference type="ARBA" id="ARBA00023125"/>
    </source>
</evidence>
<proteinExistence type="predicted"/>
<dbReference type="GO" id="GO:0006355">
    <property type="term" value="P:regulation of DNA-templated transcription"/>
    <property type="evidence" value="ECO:0007669"/>
    <property type="project" value="UniProtKB-ARBA"/>
</dbReference>
<dbReference type="Pfam" id="PF17926">
    <property type="entry name" value="TetR_C_21"/>
    <property type="match status" value="1"/>
</dbReference>
<keyword evidence="1 2" id="KW-0238">DNA-binding</keyword>
<organism evidence="4 5">
    <name type="scientific">Xylanimonas ulmi</name>
    <dbReference type="NCBI Taxonomy" id="228973"/>
    <lineage>
        <taxon>Bacteria</taxon>
        <taxon>Bacillati</taxon>
        <taxon>Actinomycetota</taxon>
        <taxon>Actinomycetes</taxon>
        <taxon>Micrococcales</taxon>
        <taxon>Promicromonosporaceae</taxon>
        <taxon>Xylanimonas</taxon>
    </lineage>
</organism>
<keyword evidence="5" id="KW-1185">Reference proteome</keyword>
<gene>
    <name evidence="4" type="ORF">EV386_0634</name>
</gene>
<feature type="DNA-binding region" description="H-T-H motif" evidence="2">
    <location>
        <begin position="29"/>
        <end position="48"/>
    </location>
</feature>
<dbReference type="Gene3D" id="1.10.357.10">
    <property type="entry name" value="Tetracycline Repressor, domain 2"/>
    <property type="match status" value="1"/>
</dbReference>
<dbReference type="EMBL" id="SGWX01000001">
    <property type="protein sequence ID" value="RZS60379.1"/>
    <property type="molecule type" value="Genomic_DNA"/>
</dbReference>
<dbReference type="RefSeq" id="WP_130412248.1">
    <property type="nucleotide sequence ID" value="NZ_SGWX01000001.1"/>
</dbReference>
<dbReference type="SUPFAM" id="SSF46689">
    <property type="entry name" value="Homeodomain-like"/>
    <property type="match status" value="1"/>
</dbReference>
<evidence type="ECO:0000313" key="5">
    <source>
        <dbReference type="Proteomes" id="UP000293852"/>
    </source>
</evidence>
<evidence type="ECO:0000313" key="4">
    <source>
        <dbReference type="EMBL" id="RZS60379.1"/>
    </source>
</evidence>
<evidence type="ECO:0000259" key="3">
    <source>
        <dbReference type="PROSITE" id="PS50977"/>
    </source>
</evidence>
<reference evidence="4 5" key="1">
    <citation type="submission" date="2019-02" db="EMBL/GenBank/DDBJ databases">
        <title>Sequencing the genomes of 1000 actinobacteria strains.</title>
        <authorList>
            <person name="Klenk H.-P."/>
        </authorList>
    </citation>
    <scope>NUCLEOTIDE SEQUENCE [LARGE SCALE GENOMIC DNA]</scope>
    <source>
        <strain evidence="4 5">DSM 16932</strain>
    </source>
</reference>
<dbReference type="AlphaFoldDB" id="A0A4Q7M375"/>
<sequence length="184" mass="19781">MLADARPTAERILSAASDEFAEHGLAGARVDRIAARAGANKERIYAYYGAKDALFDTVLAARIAELLDTVPFDADDLPGYAERLFRFTVERADLTRLLLWHVLERPTLLGTREPGATSTAAKVTALTAAQARRDDLDRTQPAGRLLGQVLAVVHGAAFGLLASGTDVEQTAADVRRSVTRIIAP</sequence>
<protein>
    <submittedName>
        <fullName evidence="4">TetR family transcriptional regulator</fullName>
    </submittedName>
</protein>
<dbReference type="Proteomes" id="UP000293852">
    <property type="component" value="Unassembled WGS sequence"/>
</dbReference>
<dbReference type="PRINTS" id="PR00455">
    <property type="entry name" value="HTHTETR"/>
</dbReference>
<dbReference type="Pfam" id="PF00440">
    <property type="entry name" value="TetR_N"/>
    <property type="match status" value="1"/>
</dbReference>
<dbReference type="InterPro" id="IPR050109">
    <property type="entry name" value="HTH-type_TetR-like_transc_reg"/>
</dbReference>
<dbReference type="PANTHER" id="PTHR30328">
    <property type="entry name" value="TRANSCRIPTIONAL REPRESSOR"/>
    <property type="match status" value="1"/>
</dbReference>
<accession>A0A4Q7M375</accession>
<dbReference type="PROSITE" id="PS50977">
    <property type="entry name" value="HTH_TETR_2"/>
    <property type="match status" value="1"/>
</dbReference>
<name>A0A4Q7M375_9MICO</name>
<comment type="caution">
    <text evidence="4">The sequence shown here is derived from an EMBL/GenBank/DDBJ whole genome shotgun (WGS) entry which is preliminary data.</text>
</comment>
<dbReference type="InterPro" id="IPR009057">
    <property type="entry name" value="Homeodomain-like_sf"/>
</dbReference>
<dbReference type="InterPro" id="IPR041467">
    <property type="entry name" value="Sco4008_C"/>
</dbReference>
<dbReference type="OrthoDB" id="4726108at2"/>
<dbReference type="PANTHER" id="PTHR30328:SF54">
    <property type="entry name" value="HTH-TYPE TRANSCRIPTIONAL REPRESSOR SCO4008"/>
    <property type="match status" value="1"/>
</dbReference>
<dbReference type="InterPro" id="IPR001647">
    <property type="entry name" value="HTH_TetR"/>
</dbReference>